<dbReference type="EMBL" id="JACHOP010000006">
    <property type="protein sequence ID" value="MBB5757185.1"/>
    <property type="molecule type" value="Genomic_DNA"/>
</dbReference>
<dbReference type="Proteomes" id="UP000583454">
    <property type="component" value="Unassembled WGS sequence"/>
</dbReference>
<evidence type="ECO:0000313" key="2">
    <source>
        <dbReference type="EMBL" id="MBB5757185.1"/>
    </source>
</evidence>
<feature type="compositionally biased region" description="Basic and acidic residues" evidence="1">
    <location>
        <begin position="25"/>
        <end position="34"/>
    </location>
</feature>
<comment type="caution">
    <text evidence="2">The sequence shown here is derived from an EMBL/GenBank/DDBJ whole genome shotgun (WGS) entry which is preliminary data.</text>
</comment>
<proteinExistence type="predicted"/>
<accession>A0A840ZJA4</accession>
<feature type="region of interest" description="Disordered" evidence="1">
    <location>
        <begin position="1"/>
        <end position="20"/>
    </location>
</feature>
<feature type="compositionally biased region" description="Polar residues" evidence="1">
    <location>
        <begin position="1"/>
        <end position="16"/>
    </location>
</feature>
<name>A0A840ZJA4_9HYPH</name>
<reference evidence="2 3" key="1">
    <citation type="submission" date="2020-08" db="EMBL/GenBank/DDBJ databases">
        <title>Genomic Encyclopedia of Type Strains, Phase IV (KMG-IV): sequencing the most valuable type-strain genomes for metagenomic binning, comparative biology and taxonomic classification.</title>
        <authorList>
            <person name="Goeker M."/>
        </authorList>
    </citation>
    <scope>NUCLEOTIDE SEQUENCE [LARGE SCALE GENOMIC DNA]</scope>
    <source>
        <strain evidence="2 3">DSM 2163</strain>
    </source>
</reference>
<dbReference type="AlphaFoldDB" id="A0A840ZJA4"/>
<dbReference type="RefSeq" id="WP_183568366.1">
    <property type="nucleotide sequence ID" value="NZ_JACHOP010000006.1"/>
</dbReference>
<gene>
    <name evidence="2" type="ORF">HNR00_001896</name>
</gene>
<organism evidence="2 3">
    <name type="scientific">Methylorubrum rhodinum</name>
    <dbReference type="NCBI Taxonomy" id="29428"/>
    <lineage>
        <taxon>Bacteria</taxon>
        <taxon>Pseudomonadati</taxon>
        <taxon>Pseudomonadota</taxon>
        <taxon>Alphaproteobacteria</taxon>
        <taxon>Hyphomicrobiales</taxon>
        <taxon>Methylobacteriaceae</taxon>
        <taxon>Methylorubrum</taxon>
    </lineage>
</organism>
<protein>
    <submittedName>
        <fullName evidence="2">Uncharacterized protein</fullName>
    </submittedName>
</protein>
<keyword evidence="3" id="KW-1185">Reference proteome</keyword>
<sequence>MAQINNNGTARSVTTKDFNERVKRALVDKRDPQPRAKPAPRRFQTATRASAN</sequence>
<feature type="region of interest" description="Disordered" evidence="1">
    <location>
        <begin position="25"/>
        <end position="52"/>
    </location>
</feature>
<evidence type="ECO:0000256" key="1">
    <source>
        <dbReference type="SAM" id="MobiDB-lite"/>
    </source>
</evidence>
<evidence type="ECO:0000313" key="3">
    <source>
        <dbReference type="Proteomes" id="UP000583454"/>
    </source>
</evidence>